<dbReference type="AlphaFoldDB" id="A0AAJ4WA48"/>
<evidence type="ECO:0000313" key="2">
    <source>
        <dbReference type="Proteomes" id="UP000226420"/>
    </source>
</evidence>
<sequence>MNREQASVLVKLLAAKGVHFAKGLSDEEVIAIQCDFKILFPADLRLFLQTALPISNKFVNWREGLNSKSKEDEIQKRLNWPLEGMLFDIDANGFWLDEWGERPESFAQQKVIVEQHYQHWPKLIPVYSHRYIPSTPYEEGNPILSVYQTDIIYYGYDLADYFSREFGFILPTIFQVPEQPKAIAFWDNFLA</sequence>
<dbReference type="RefSeq" id="WP_083399651.1">
    <property type="nucleotide sequence ID" value="NZ_FOLW01000003.1"/>
</dbReference>
<evidence type="ECO:0008006" key="3">
    <source>
        <dbReference type="Google" id="ProtNLM"/>
    </source>
</evidence>
<name>A0AAJ4WA48_9GAMM</name>
<evidence type="ECO:0000313" key="1">
    <source>
        <dbReference type="EMBL" id="SFC69005.1"/>
    </source>
</evidence>
<dbReference type="PANTHER" id="PTHR32011">
    <property type="entry name" value="OS08G0472400 PROTEIN"/>
    <property type="match status" value="1"/>
</dbReference>
<organism evidence="1 2">
    <name type="scientific">Pragia fontium DSM 5563 = ATCC 49100</name>
    <dbReference type="NCBI Taxonomy" id="1122977"/>
    <lineage>
        <taxon>Bacteria</taxon>
        <taxon>Pseudomonadati</taxon>
        <taxon>Pseudomonadota</taxon>
        <taxon>Gammaproteobacteria</taxon>
        <taxon>Enterobacterales</taxon>
        <taxon>Budviciaceae</taxon>
        <taxon>Pragia</taxon>
    </lineage>
</organism>
<dbReference type="Proteomes" id="UP000226420">
    <property type="component" value="Unassembled WGS sequence"/>
</dbReference>
<dbReference type="PANTHER" id="PTHR32011:SF2">
    <property type="entry name" value="OS08G0472400 PROTEIN"/>
    <property type="match status" value="1"/>
</dbReference>
<proteinExistence type="predicted"/>
<accession>A0AAJ4WA48</accession>
<protein>
    <recommendedName>
        <fullName evidence="3">SMI1/KNR4 family protein</fullName>
    </recommendedName>
</protein>
<gene>
    <name evidence="1" type="ORF">SAMN02745723_103329</name>
</gene>
<reference evidence="1 2" key="1">
    <citation type="submission" date="2016-10" db="EMBL/GenBank/DDBJ databases">
        <authorList>
            <person name="Varghese N."/>
            <person name="Submissions S."/>
        </authorList>
    </citation>
    <scope>NUCLEOTIDE SEQUENCE [LARGE SCALE GENOMIC DNA]</scope>
    <source>
        <strain evidence="1 2">DSM 5563</strain>
    </source>
</reference>
<dbReference type="EMBL" id="FOLW01000003">
    <property type="protein sequence ID" value="SFC69005.1"/>
    <property type="molecule type" value="Genomic_DNA"/>
</dbReference>
<comment type="caution">
    <text evidence="1">The sequence shown here is derived from an EMBL/GenBank/DDBJ whole genome shotgun (WGS) entry which is preliminary data.</text>
</comment>